<evidence type="ECO:0000313" key="4">
    <source>
        <dbReference type="Proteomes" id="UP000184171"/>
    </source>
</evidence>
<feature type="transmembrane region" description="Helical" evidence="2">
    <location>
        <begin position="6"/>
        <end position="32"/>
    </location>
</feature>
<accession>A0A1M6HHJ0</accession>
<reference evidence="3 4" key="1">
    <citation type="submission" date="2016-11" db="EMBL/GenBank/DDBJ databases">
        <authorList>
            <person name="Jaros S."/>
            <person name="Januszkiewicz K."/>
            <person name="Wedrychowicz H."/>
        </authorList>
    </citation>
    <scope>NUCLEOTIDE SEQUENCE [LARGE SCALE GENOMIC DNA]</scope>
    <source>
        <strain evidence="3 4">DSM 5091</strain>
    </source>
</reference>
<dbReference type="OrthoDB" id="9781147at2"/>
<dbReference type="EMBL" id="FQZT01000005">
    <property type="protein sequence ID" value="SHJ21635.1"/>
    <property type="molecule type" value="Genomic_DNA"/>
</dbReference>
<sequence length="302" mass="32575">MFNNLIARAIVPVTIAVTGFVVFGCILLYTFIKSDMTDEAILHVDNLAETVSKSARYAMMQDDRESLRNIVSNVGTLTDVGQIRIYDQGGRIRFSGNPEETAAGSTSAEIDPWVSRMMEPGYAERTKTHHDIGGGSGLISVSIPILNEPKCSTAACHFHAANEPVLGFLTLGISSKPLEKTLDLLRSRMIIFSVMVLFLTVGGVAALLRMNLFLPILRLTYCAGQAVQGVRAKDLPKADNKLGSLERDFRQLVQQRDDALQGWQTTGSAQADTGNGSTIDSRLGNKDAGHQPAEAAGPGQNP</sequence>
<keyword evidence="2" id="KW-0472">Membrane</keyword>
<evidence type="ECO:0000256" key="2">
    <source>
        <dbReference type="SAM" id="Phobius"/>
    </source>
</evidence>
<keyword evidence="4" id="KW-1185">Reference proteome</keyword>
<dbReference type="Gene3D" id="3.30.450.290">
    <property type="match status" value="1"/>
</dbReference>
<feature type="compositionally biased region" description="Polar residues" evidence="1">
    <location>
        <begin position="262"/>
        <end position="280"/>
    </location>
</feature>
<feature type="transmembrane region" description="Helical" evidence="2">
    <location>
        <begin position="189"/>
        <end position="208"/>
    </location>
</feature>
<proteinExistence type="predicted"/>
<dbReference type="RefSeq" id="WP_084091900.1">
    <property type="nucleotide sequence ID" value="NZ_FQZT01000005.1"/>
</dbReference>
<protein>
    <recommendedName>
        <fullName evidence="5">HAMP domain-containing protein</fullName>
    </recommendedName>
</protein>
<organism evidence="3 4">
    <name type="scientific">Malonomonas rubra DSM 5091</name>
    <dbReference type="NCBI Taxonomy" id="1122189"/>
    <lineage>
        <taxon>Bacteria</taxon>
        <taxon>Pseudomonadati</taxon>
        <taxon>Thermodesulfobacteriota</taxon>
        <taxon>Desulfuromonadia</taxon>
        <taxon>Desulfuromonadales</taxon>
        <taxon>Geopsychrobacteraceae</taxon>
        <taxon>Malonomonas</taxon>
    </lineage>
</organism>
<feature type="region of interest" description="Disordered" evidence="1">
    <location>
        <begin position="262"/>
        <end position="302"/>
    </location>
</feature>
<gene>
    <name evidence="3" type="ORF">SAMN02745165_01835</name>
</gene>
<evidence type="ECO:0008006" key="5">
    <source>
        <dbReference type="Google" id="ProtNLM"/>
    </source>
</evidence>
<evidence type="ECO:0000313" key="3">
    <source>
        <dbReference type="EMBL" id="SHJ21635.1"/>
    </source>
</evidence>
<keyword evidence="2" id="KW-0812">Transmembrane</keyword>
<evidence type="ECO:0000256" key="1">
    <source>
        <dbReference type="SAM" id="MobiDB-lite"/>
    </source>
</evidence>
<keyword evidence="2" id="KW-1133">Transmembrane helix</keyword>
<name>A0A1M6HHJ0_MALRU</name>
<dbReference type="Proteomes" id="UP000184171">
    <property type="component" value="Unassembled WGS sequence"/>
</dbReference>
<dbReference type="AlphaFoldDB" id="A0A1M6HHJ0"/>
<dbReference type="STRING" id="1122189.SAMN02745165_01835"/>